<comment type="caution">
    <text evidence="2">The sequence shown here is derived from an EMBL/GenBank/DDBJ whole genome shotgun (WGS) entry which is preliminary data.</text>
</comment>
<dbReference type="AlphaFoldDB" id="A0A6N7S4I0"/>
<dbReference type="Proteomes" id="UP000480929">
    <property type="component" value="Unassembled WGS sequence"/>
</dbReference>
<dbReference type="CDD" id="cd21173">
    <property type="entry name" value="NucC-like"/>
    <property type="match status" value="1"/>
</dbReference>
<evidence type="ECO:0000259" key="1">
    <source>
        <dbReference type="Pfam" id="PF20247"/>
    </source>
</evidence>
<name>A0A6N7S4I0_9FIRM</name>
<dbReference type="EMBL" id="WKPJ01000003">
    <property type="protein sequence ID" value="MSA88418.1"/>
    <property type="molecule type" value="Genomic_DNA"/>
</dbReference>
<gene>
    <name evidence="3" type="ORF">GKD88_05690</name>
    <name evidence="2" type="ORF">GKE08_03670</name>
</gene>
<proteinExistence type="predicted"/>
<evidence type="ECO:0000313" key="2">
    <source>
        <dbReference type="EMBL" id="MSA88418.1"/>
    </source>
</evidence>
<keyword evidence="5" id="KW-1185">Reference proteome</keyword>
<evidence type="ECO:0000313" key="4">
    <source>
        <dbReference type="Proteomes" id="UP000433575"/>
    </source>
</evidence>
<protein>
    <recommendedName>
        <fullName evidence="1">DUF6602 domain-containing protein</fullName>
    </recommendedName>
</protein>
<dbReference type="OrthoDB" id="337432at2"/>
<dbReference type="EMBL" id="WKPI01000006">
    <property type="protein sequence ID" value="MSC32608.1"/>
    <property type="molecule type" value="Genomic_DNA"/>
</dbReference>
<sequence length="276" mass="32289">MTNKEKVIRNIKTNYEQMERSFVEQLAMRHDIHGTTIGTHREELWEQIFEMIIPKKFVIEHSIFIIDSDRGISHEVDLAVIDEMYTPYIFRYGKLKFVPIEAVAIVIECKSTGAKKKKKTIDNWFESIELLKTNKESICRLATMISMEAPKTQTATVPIKILCALDSVHSEYKEKFDFVLSANLKAKKVNIEVDRDRSLKAWWIHLCLADVTEPELSKIGEMKKLEMLKLKDFEIYNENKEMISLLTLNYQLNQLLMLLNNPMPFPHLAYAKLFQE</sequence>
<dbReference type="InterPro" id="IPR046537">
    <property type="entry name" value="DUF6602"/>
</dbReference>
<accession>A0A6N7S4I0</accession>
<reference evidence="4 5" key="1">
    <citation type="journal article" date="2019" name="Nat. Med.">
        <title>A library of human gut bacterial isolates paired with longitudinal multiomics data enables mechanistic microbiome research.</title>
        <authorList>
            <person name="Poyet M."/>
            <person name="Groussin M."/>
            <person name="Gibbons S.M."/>
            <person name="Avila-Pacheco J."/>
            <person name="Jiang X."/>
            <person name="Kearney S.M."/>
            <person name="Perrotta A.R."/>
            <person name="Berdy B."/>
            <person name="Zhao S."/>
            <person name="Lieberman T.D."/>
            <person name="Swanson P.K."/>
            <person name="Smith M."/>
            <person name="Roesemann S."/>
            <person name="Alexander J.E."/>
            <person name="Rich S.A."/>
            <person name="Livny J."/>
            <person name="Vlamakis H."/>
            <person name="Clish C."/>
            <person name="Bullock K."/>
            <person name="Deik A."/>
            <person name="Scott J."/>
            <person name="Pierce K.A."/>
            <person name="Xavier R.J."/>
            <person name="Alm E.J."/>
        </authorList>
    </citation>
    <scope>NUCLEOTIDE SEQUENCE [LARGE SCALE GENOMIC DNA]</scope>
    <source>
        <strain evidence="2 4">BIOML-A4</strain>
        <strain evidence="3 5">BIOML-A5</strain>
    </source>
</reference>
<feature type="domain" description="DUF6602" evidence="1">
    <location>
        <begin position="32"/>
        <end position="128"/>
    </location>
</feature>
<organism evidence="2 4">
    <name type="scientific">Holdemania massiliensis</name>
    <dbReference type="NCBI Taxonomy" id="1468449"/>
    <lineage>
        <taxon>Bacteria</taxon>
        <taxon>Bacillati</taxon>
        <taxon>Bacillota</taxon>
        <taxon>Erysipelotrichia</taxon>
        <taxon>Erysipelotrichales</taxon>
        <taxon>Erysipelotrichaceae</taxon>
        <taxon>Holdemania</taxon>
    </lineage>
</organism>
<dbReference type="RefSeq" id="WP_154237988.1">
    <property type="nucleotide sequence ID" value="NZ_CAUFAO010000001.1"/>
</dbReference>
<evidence type="ECO:0000313" key="5">
    <source>
        <dbReference type="Proteomes" id="UP000480929"/>
    </source>
</evidence>
<dbReference type="Pfam" id="PF20247">
    <property type="entry name" value="DUF6602"/>
    <property type="match status" value="1"/>
</dbReference>
<evidence type="ECO:0000313" key="3">
    <source>
        <dbReference type="EMBL" id="MSC32608.1"/>
    </source>
</evidence>
<dbReference type="Proteomes" id="UP000433575">
    <property type="component" value="Unassembled WGS sequence"/>
</dbReference>